<dbReference type="PANTHER" id="PTHR33908">
    <property type="entry name" value="MANNOSYLTRANSFERASE YKCB-RELATED"/>
    <property type="match status" value="1"/>
</dbReference>
<dbReference type="GO" id="GO:0016757">
    <property type="term" value="F:glycosyltransferase activity"/>
    <property type="evidence" value="ECO:0007669"/>
    <property type="project" value="UniProtKB-KW"/>
</dbReference>
<dbReference type="EMBL" id="JAMPLM010000009">
    <property type="protein sequence ID" value="MEP1059179.1"/>
    <property type="molecule type" value="Genomic_DNA"/>
</dbReference>
<keyword evidence="6 8" id="KW-1133">Transmembrane helix</keyword>
<evidence type="ECO:0000256" key="4">
    <source>
        <dbReference type="ARBA" id="ARBA00022679"/>
    </source>
</evidence>
<keyword evidence="4 10" id="KW-0808">Transferase</keyword>
<feature type="transmembrane region" description="Helical" evidence="8">
    <location>
        <begin position="243"/>
        <end position="266"/>
    </location>
</feature>
<evidence type="ECO:0000259" key="9">
    <source>
        <dbReference type="Pfam" id="PF13231"/>
    </source>
</evidence>
<evidence type="ECO:0000256" key="7">
    <source>
        <dbReference type="ARBA" id="ARBA00023136"/>
    </source>
</evidence>
<feature type="transmembrane region" description="Helical" evidence="8">
    <location>
        <begin position="278"/>
        <end position="299"/>
    </location>
</feature>
<name>A0ABV0KIX3_9CYAN</name>
<reference evidence="10 11" key="1">
    <citation type="submission" date="2022-04" db="EMBL/GenBank/DDBJ databases">
        <title>Positive selection, recombination, and allopatry shape intraspecific diversity of widespread and dominant cyanobacteria.</title>
        <authorList>
            <person name="Wei J."/>
            <person name="Shu W."/>
            <person name="Hu C."/>
        </authorList>
    </citation>
    <scope>NUCLEOTIDE SEQUENCE [LARGE SCALE GENOMIC DNA]</scope>
    <source>
        <strain evidence="10 11">AS-A4</strain>
    </source>
</reference>
<evidence type="ECO:0000256" key="6">
    <source>
        <dbReference type="ARBA" id="ARBA00022989"/>
    </source>
</evidence>
<feature type="domain" description="Glycosyltransferase RgtA/B/C/D-like" evidence="9">
    <location>
        <begin position="45"/>
        <end position="214"/>
    </location>
</feature>
<dbReference type="PANTHER" id="PTHR33908:SF11">
    <property type="entry name" value="MEMBRANE PROTEIN"/>
    <property type="match status" value="1"/>
</dbReference>
<protein>
    <submittedName>
        <fullName evidence="10">Glycosyltransferase family 39 protein</fullName>
        <ecNumber evidence="10">2.4.-.-</ecNumber>
    </submittedName>
</protein>
<evidence type="ECO:0000256" key="8">
    <source>
        <dbReference type="SAM" id="Phobius"/>
    </source>
</evidence>
<feature type="transmembrane region" description="Helical" evidence="8">
    <location>
        <begin position="160"/>
        <end position="183"/>
    </location>
</feature>
<organism evidence="10 11">
    <name type="scientific">Stenomitos frigidus AS-A4</name>
    <dbReference type="NCBI Taxonomy" id="2933935"/>
    <lineage>
        <taxon>Bacteria</taxon>
        <taxon>Bacillati</taxon>
        <taxon>Cyanobacteriota</taxon>
        <taxon>Cyanophyceae</taxon>
        <taxon>Leptolyngbyales</taxon>
        <taxon>Leptolyngbyaceae</taxon>
        <taxon>Stenomitos</taxon>
    </lineage>
</organism>
<dbReference type="InterPro" id="IPR038731">
    <property type="entry name" value="RgtA/B/C-like"/>
</dbReference>
<comment type="subcellular location">
    <subcellularLocation>
        <location evidence="1">Cell membrane</location>
        <topology evidence="1">Multi-pass membrane protein</topology>
    </subcellularLocation>
</comment>
<evidence type="ECO:0000256" key="1">
    <source>
        <dbReference type="ARBA" id="ARBA00004651"/>
    </source>
</evidence>
<keyword evidence="7 8" id="KW-0472">Membrane</keyword>
<feature type="transmembrane region" description="Helical" evidence="8">
    <location>
        <begin position="97"/>
        <end position="117"/>
    </location>
</feature>
<accession>A0ABV0KIX3</accession>
<dbReference type="EC" id="2.4.-.-" evidence="10"/>
<feature type="transmembrane region" description="Helical" evidence="8">
    <location>
        <begin position="305"/>
        <end position="327"/>
    </location>
</feature>
<keyword evidence="11" id="KW-1185">Reference proteome</keyword>
<sequence>MPRSFLPFLLAFILLRLVFWFATFPNPDEAYYWLWGQYPALSYYDHPPLEAWVQGLFTAVLGRSTFVLRLPNLLSNAILFYTYYQIIRYLYSEKSQQSFWLVVLLVLSSPLYFLFLALAWHDHLLITLSLASTYLFIRFLDSYIENGTGESWRLYGAAGTIALALLSKYNAVFVMLGFVATLIVDKRLRPLWRDLRLYLAGAITLTALIPIFLWNLFNDFQSFRYYVDRSVGANNFSLRFSPFFNFLLFSVLLVSPIICLGFFRGLKGSMQQSKIRSIYPTVAFWVFILSTVALTIISLLSAALYYWNITAYLLLFPLLPAVFGAVSGQQSAVSKGRGLTNNLQASTSTSSASHALPKRLFVAAQCYGLLFATLLVLHYSVLPLSAFFDKESDPDSRMLFGWEQIEAAIKTETEAVGRNRFLATTDYRSASALAYQLNDKTVMAISDRVDQFDFWYTNDAPFKGRNALLLSDDWHPLQPELLAQFDRTSEQTTIAIVRFGIWIKNYYLVKGYGFRGGKVS</sequence>
<gene>
    <name evidence="10" type="ORF">NDI38_12090</name>
</gene>
<feature type="transmembrane region" description="Helical" evidence="8">
    <location>
        <begin position="360"/>
        <end position="382"/>
    </location>
</feature>
<evidence type="ECO:0000256" key="5">
    <source>
        <dbReference type="ARBA" id="ARBA00022692"/>
    </source>
</evidence>
<evidence type="ECO:0000313" key="11">
    <source>
        <dbReference type="Proteomes" id="UP001476950"/>
    </source>
</evidence>
<dbReference type="RefSeq" id="WP_190448942.1">
    <property type="nucleotide sequence ID" value="NZ_JAMPLM010000009.1"/>
</dbReference>
<comment type="caution">
    <text evidence="10">The sequence shown here is derived from an EMBL/GenBank/DDBJ whole genome shotgun (WGS) entry which is preliminary data.</text>
</comment>
<feature type="transmembrane region" description="Helical" evidence="8">
    <location>
        <begin position="73"/>
        <end position="91"/>
    </location>
</feature>
<proteinExistence type="predicted"/>
<dbReference type="InterPro" id="IPR050297">
    <property type="entry name" value="LipidA_mod_glycosyltrf_83"/>
</dbReference>
<dbReference type="Proteomes" id="UP001476950">
    <property type="component" value="Unassembled WGS sequence"/>
</dbReference>
<feature type="transmembrane region" description="Helical" evidence="8">
    <location>
        <begin position="195"/>
        <end position="217"/>
    </location>
</feature>
<keyword evidence="5 8" id="KW-0812">Transmembrane</keyword>
<dbReference type="Pfam" id="PF13231">
    <property type="entry name" value="PMT_2"/>
    <property type="match status" value="1"/>
</dbReference>
<evidence type="ECO:0000313" key="10">
    <source>
        <dbReference type="EMBL" id="MEP1059179.1"/>
    </source>
</evidence>
<keyword evidence="3 10" id="KW-0328">Glycosyltransferase</keyword>
<evidence type="ECO:0000256" key="2">
    <source>
        <dbReference type="ARBA" id="ARBA00022475"/>
    </source>
</evidence>
<evidence type="ECO:0000256" key="3">
    <source>
        <dbReference type="ARBA" id="ARBA00022676"/>
    </source>
</evidence>
<keyword evidence="2" id="KW-1003">Cell membrane</keyword>